<dbReference type="SUPFAM" id="SSF75005">
    <property type="entry name" value="Arabinanase/levansucrase/invertase"/>
    <property type="match status" value="1"/>
</dbReference>
<proteinExistence type="inferred from homology"/>
<dbReference type="OrthoDB" id="9776657at2"/>
<sequence length="492" mass="53260">MTSVRAGLVTRSPQRIAADRSRVVTQLFVPGQEGFEHQDSRSGAVLARILAIDEDEVRASLDDVITRFEGRHRDLVGTFRTHAREVADRIDPTRDLSESRMLLLGAVFTNEYAIEGAALCNPSMVAHPDQTGIAAGSLRFVMSVRGIGEGHRSSIGFRTGVIDGVGDVAIDDPAPFATVGEVVPTLLDGSVMRRELGRLRGAGEAADYVLDALGDQFTRSDLDEQLDKLQTHRRTRGHATATISLIRTIAERTYGVEFADDSQLSERVLYPAMGAEAAGMEDARFVRFVDDDGSVTFYASYTAYSGSHISQQLLETANFHAFASTPMVGRAAENKGLALFPRRIRGRFAAMCRSDRESNSIAYSDHPFEWADSVRCQRPVRAWEALQLGNCGPPIETEAGWLVLTHGVGPMRTYRIGAMLLDLEDPTRIVGQLREPLLSPAADEQDGYVPNVVYSCGGLVHGGTLVLPYGIGDAAIGVATAPLGDLLTALDA</sequence>
<organism evidence="4 5">
    <name type="scientific">Mycolicibacterium moriokaense</name>
    <dbReference type="NCBI Taxonomy" id="39691"/>
    <lineage>
        <taxon>Bacteria</taxon>
        <taxon>Bacillati</taxon>
        <taxon>Actinomycetota</taxon>
        <taxon>Actinomycetes</taxon>
        <taxon>Mycobacteriales</taxon>
        <taxon>Mycobacteriaceae</taxon>
        <taxon>Mycolicibacterium</taxon>
    </lineage>
</organism>
<evidence type="ECO:0000256" key="1">
    <source>
        <dbReference type="ARBA" id="ARBA00022676"/>
    </source>
</evidence>
<dbReference type="PANTHER" id="PTHR34106">
    <property type="entry name" value="GLYCOSIDASE"/>
    <property type="match status" value="1"/>
</dbReference>
<dbReference type="InterPro" id="IPR023296">
    <property type="entry name" value="Glyco_hydro_beta-prop_sf"/>
</dbReference>
<dbReference type="CDD" id="cd18613">
    <property type="entry name" value="GH130"/>
    <property type="match status" value="1"/>
</dbReference>
<dbReference type="AlphaFoldDB" id="A0A318HLN8"/>
<dbReference type="RefSeq" id="WP_110316293.1">
    <property type="nucleotide sequence ID" value="NZ_QJJU01000006.1"/>
</dbReference>
<dbReference type="Proteomes" id="UP000247781">
    <property type="component" value="Unassembled WGS sequence"/>
</dbReference>
<evidence type="ECO:0000313" key="5">
    <source>
        <dbReference type="Proteomes" id="UP000247781"/>
    </source>
</evidence>
<gene>
    <name evidence="4" type="ORF">C8E89_106233</name>
</gene>
<evidence type="ECO:0000313" key="4">
    <source>
        <dbReference type="EMBL" id="PXX09306.1"/>
    </source>
</evidence>
<keyword evidence="4" id="KW-0378">Hydrolase</keyword>
<keyword evidence="1" id="KW-0328">Glycosyltransferase</keyword>
<dbReference type="EMBL" id="QJJU01000006">
    <property type="protein sequence ID" value="PXX09306.1"/>
    <property type="molecule type" value="Genomic_DNA"/>
</dbReference>
<dbReference type="GO" id="GO:0016757">
    <property type="term" value="F:glycosyltransferase activity"/>
    <property type="evidence" value="ECO:0007669"/>
    <property type="project" value="UniProtKB-KW"/>
</dbReference>
<keyword evidence="5" id="KW-1185">Reference proteome</keyword>
<name>A0A318HLN8_9MYCO</name>
<accession>A0A318HLN8</accession>
<reference evidence="5" key="1">
    <citation type="submission" date="2018-05" db="EMBL/GenBank/DDBJ databases">
        <authorList>
            <person name="Deangelis K."/>
            <person name="Huntemann M."/>
            <person name="Clum A."/>
            <person name="Pillay M."/>
            <person name="Palaniappan K."/>
            <person name="Varghese N."/>
            <person name="Mikhailova N."/>
            <person name="Stamatis D."/>
            <person name="Reddy T."/>
            <person name="Daum C."/>
            <person name="Shapiro N."/>
            <person name="Ivanova N."/>
            <person name="Kyrpides N."/>
            <person name="Woyke T."/>
        </authorList>
    </citation>
    <scope>NUCLEOTIDE SEQUENCE [LARGE SCALE GENOMIC DNA]</scope>
    <source>
        <strain evidence="5">GAS496</strain>
    </source>
</reference>
<dbReference type="PANTHER" id="PTHR34106:SF4">
    <property type="entry name" value="BLL5143 PROTEIN"/>
    <property type="match status" value="1"/>
</dbReference>
<evidence type="ECO:0000256" key="2">
    <source>
        <dbReference type="ARBA" id="ARBA00022679"/>
    </source>
</evidence>
<protein>
    <submittedName>
        <fullName evidence="4">Putative GH43/DUF377 family glycosyl hydrolase</fullName>
    </submittedName>
</protein>
<dbReference type="Gene3D" id="2.115.10.20">
    <property type="entry name" value="Glycosyl hydrolase domain, family 43"/>
    <property type="match status" value="1"/>
</dbReference>
<dbReference type="InterPro" id="IPR007184">
    <property type="entry name" value="Mannoside_phosphorylase"/>
</dbReference>
<keyword evidence="2" id="KW-0808">Transferase</keyword>
<reference evidence="4 5" key="2">
    <citation type="submission" date="2018-06" db="EMBL/GenBank/DDBJ databases">
        <title>Sequencing of bacterial isolates from soil warming experiment in Harvard Forest, Massachusetts, USA.</title>
        <authorList>
            <person name="Deangelis K.PhD."/>
        </authorList>
    </citation>
    <scope>NUCLEOTIDE SEQUENCE [LARGE SCALE GENOMIC DNA]</scope>
    <source>
        <strain evidence="4 5">GAS496</strain>
    </source>
</reference>
<comment type="caution">
    <text evidence="4">The sequence shown here is derived from an EMBL/GenBank/DDBJ whole genome shotgun (WGS) entry which is preliminary data.</text>
</comment>
<dbReference type="GO" id="GO:0016787">
    <property type="term" value="F:hydrolase activity"/>
    <property type="evidence" value="ECO:0007669"/>
    <property type="project" value="UniProtKB-KW"/>
</dbReference>
<evidence type="ECO:0000256" key="3">
    <source>
        <dbReference type="ARBA" id="ARBA00024356"/>
    </source>
</evidence>
<comment type="similarity">
    <text evidence="3">Belongs to the glycosyl hydrolase 130 family.</text>
</comment>
<dbReference type="Pfam" id="PF04041">
    <property type="entry name" value="Glyco_hydro_130"/>
    <property type="match status" value="1"/>
</dbReference>